<evidence type="ECO:0000256" key="1">
    <source>
        <dbReference type="ARBA" id="ARBA00004370"/>
    </source>
</evidence>
<protein>
    <submittedName>
        <fullName evidence="5">Surface antigen</fullName>
    </submittedName>
</protein>
<gene>
    <name evidence="5" type="ORF">MuYL_0732</name>
</gene>
<evidence type="ECO:0000259" key="4">
    <source>
        <dbReference type="Pfam" id="PF01103"/>
    </source>
</evidence>
<dbReference type="GO" id="GO:0019867">
    <property type="term" value="C:outer membrane"/>
    <property type="evidence" value="ECO:0007669"/>
    <property type="project" value="InterPro"/>
</dbReference>
<dbReference type="Proteomes" id="UP000215002">
    <property type="component" value="Chromosome"/>
</dbReference>
<feature type="chain" id="PRO_5012578484" evidence="3">
    <location>
        <begin position="23"/>
        <end position="421"/>
    </location>
</feature>
<dbReference type="KEGG" id="muc:MuYL_0732"/>
<evidence type="ECO:0000313" key="5">
    <source>
        <dbReference type="EMBL" id="ASU32632.1"/>
    </source>
</evidence>
<keyword evidence="2" id="KW-0472">Membrane</keyword>
<reference evidence="5 6" key="1">
    <citation type="submission" date="2017-08" db="EMBL/GenBank/DDBJ databases">
        <title>Complete genome sequence of Mucilaginibacter sp. strain BJC16-A31.</title>
        <authorList>
            <consortium name="Henan University of Science and Technology"/>
            <person name="You X."/>
        </authorList>
    </citation>
    <scope>NUCLEOTIDE SEQUENCE [LARGE SCALE GENOMIC DNA]</scope>
    <source>
        <strain evidence="5 6">BJC16-A31</strain>
    </source>
</reference>
<evidence type="ECO:0000256" key="3">
    <source>
        <dbReference type="SAM" id="SignalP"/>
    </source>
</evidence>
<name>A0A223NRX0_9SPHI</name>
<evidence type="ECO:0000313" key="6">
    <source>
        <dbReference type="Proteomes" id="UP000215002"/>
    </source>
</evidence>
<accession>A0A223NRX0</accession>
<dbReference type="InterPro" id="IPR000184">
    <property type="entry name" value="Bac_surfAg_D15"/>
</dbReference>
<comment type="subcellular location">
    <subcellularLocation>
        <location evidence="1">Membrane</location>
    </subcellularLocation>
</comment>
<keyword evidence="3" id="KW-0732">Signal</keyword>
<dbReference type="Pfam" id="PF01103">
    <property type="entry name" value="Omp85"/>
    <property type="match status" value="1"/>
</dbReference>
<proteinExistence type="predicted"/>
<dbReference type="EMBL" id="CP022743">
    <property type="protein sequence ID" value="ASU32632.1"/>
    <property type="molecule type" value="Genomic_DNA"/>
</dbReference>
<dbReference type="Gene3D" id="2.40.160.50">
    <property type="entry name" value="membrane protein fhac: a member of the omp85/tpsb transporter family"/>
    <property type="match status" value="1"/>
</dbReference>
<feature type="signal peptide" evidence="3">
    <location>
        <begin position="1"/>
        <end position="22"/>
    </location>
</feature>
<keyword evidence="6" id="KW-1185">Reference proteome</keyword>
<evidence type="ECO:0000256" key="2">
    <source>
        <dbReference type="ARBA" id="ARBA00023136"/>
    </source>
</evidence>
<feature type="domain" description="Bacterial surface antigen (D15)" evidence="4">
    <location>
        <begin position="90"/>
        <end position="389"/>
    </location>
</feature>
<dbReference type="AlphaFoldDB" id="A0A223NRX0"/>
<sequence length="421" mass="47716">MCLRRNLLLLFCLFNQILFANAKKLSVDSLYKTRDMQDIINSFFKRKSYNDTTGSHSNLSLLPSVGYNPSYGLEFGIIVSGGKNYGDPANTTFSVFNTNVFVSTNGLASAEFKHNTFSNHNIWNLQGGYQVGRTVALDYGVGTGHAHQSDDNFVFNGLPVDNNPGVLPIKFTYLKLYEKVYRKLFDNFYAGMGIIVDGYQNIDKPKKGAVRRHSHNTWYSTENKYPSIGYWANGVLFNFQYNSRDYLNRPYKGIYADVVLRLNAEGLGSEHSATQLKTEFRKYWSLSSANPEHVLAFWLWGNYLLKGSIPYLELPGTGTDAEERSGRPYTIGRFKGTSFYFNELEYRYPITGNKLLSGVAFVNIQTGSNQQKIHLFERWNSGEGVGLRLLFNKYTRSNICMDYGAGNYGARGLFIGLNEVF</sequence>
<organism evidence="5 6">
    <name type="scientific">Mucilaginibacter xinganensis</name>
    <dbReference type="NCBI Taxonomy" id="1234841"/>
    <lineage>
        <taxon>Bacteria</taxon>
        <taxon>Pseudomonadati</taxon>
        <taxon>Bacteroidota</taxon>
        <taxon>Sphingobacteriia</taxon>
        <taxon>Sphingobacteriales</taxon>
        <taxon>Sphingobacteriaceae</taxon>
        <taxon>Mucilaginibacter</taxon>
    </lineage>
</organism>